<keyword evidence="4 6" id="KW-1133">Transmembrane helix</keyword>
<evidence type="ECO:0000256" key="3">
    <source>
        <dbReference type="ARBA" id="ARBA00022692"/>
    </source>
</evidence>
<comment type="similarity">
    <text evidence="2 6">Belongs to the tetraspanin (TM4SF) family.</text>
</comment>
<feature type="transmembrane region" description="Helical" evidence="6">
    <location>
        <begin position="278"/>
        <end position="301"/>
    </location>
</feature>
<dbReference type="InterPro" id="IPR008952">
    <property type="entry name" value="Tetraspanin_EC2_sf"/>
</dbReference>
<sequence>MLLPDIQKSQTHISSANWILHPESAQVRKNGMLGVNLGPSYFSFWPGIPRTTMADATGTGALKSLVIFGCIFTAMCGLALFAVAIWVVVDPHDLYPIADVSGKDDIFAGGWIAIFTGFAFFLVACFGICAALRKSRSWMLVYLILMLIVYIFECASCITAATHRDYLVGNSNLVKKQMLKYYADDSDSGAQITKTWNRVMEDVHCCGADGPLDWIEYTSTFSEKFGPVNQWPLSCCKRNSNFEVENPEACKIGHNSSIYNKGCFQYIESKLSLYTWAIGWYGFAVLMFVFFHLLIAMLYYVKL</sequence>
<dbReference type="OrthoDB" id="5982705at2759"/>
<evidence type="ECO:0000256" key="5">
    <source>
        <dbReference type="ARBA" id="ARBA00023136"/>
    </source>
</evidence>
<dbReference type="EMBL" id="JAINUF010000024">
    <property type="protein sequence ID" value="KAJ8333032.1"/>
    <property type="molecule type" value="Genomic_DNA"/>
</dbReference>
<comment type="caution">
    <text evidence="7">The sequence shown here is derived from an EMBL/GenBank/DDBJ whole genome shotgun (WGS) entry which is preliminary data.</text>
</comment>
<evidence type="ECO:0000256" key="4">
    <source>
        <dbReference type="ARBA" id="ARBA00022989"/>
    </source>
</evidence>
<name>A0A9Q1IAZ0_SYNKA</name>
<evidence type="ECO:0000313" key="8">
    <source>
        <dbReference type="Proteomes" id="UP001152622"/>
    </source>
</evidence>
<dbReference type="GO" id="GO:0005886">
    <property type="term" value="C:plasma membrane"/>
    <property type="evidence" value="ECO:0007669"/>
    <property type="project" value="TreeGrafter"/>
</dbReference>
<dbReference type="PRINTS" id="PR00259">
    <property type="entry name" value="TMFOUR"/>
</dbReference>
<dbReference type="CDD" id="cd03156">
    <property type="entry name" value="uroplakin_I_like_LEL"/>
    <property type="match status" value="1"/>
</dbReference>
<dbReference type="Gene3D" id="1.10.1450.10">
    <property type="entry name" value="Tetraspanin"/>
    <property type="match status" value="1"/>
</dbReference>
<organism evidence="7 8">
    <name type="scientific">Synaphobranchus kaupii</name>
    <name type="common">Kaup's arrowtooth eel</name>
    <dbReference type="NCBI Taxonomy" id="118154"/>
    <lineage>
        <taxon>Eukaryota</taxon>
        <taxon>Metazoa</taxon>
        <taxon>Chordata</taxon>
        <taxon>Craniata</taxon>
        <taxon>Vertebrata</taxon>
        <taxon>Euteleostomi</taxon>
        <taxon>Actinopterygii</taxon>
        <taxon>Neopterygii</taxon>
        <taxon>Teleostei</taxon>
        <taxon>Anguilliformes</taxon>
        <taxon>Synaphobranchidae</taxon>
        <taxon>Synaphobranchus</taxon>
    </lineage>
</organism>
<feature type="transmembrane region" description="Helical" evidence="6">
    <location>
        <begin position="109"/>
        <end position="132"/>
    </location>
</feature>
<accession>A0A9Q1IAZ0</accession>
<dbReference type="Proteomes" id="UP001152622">
    <property type="component" value="Chromosome 24"/>
</dbReference>
<evidence type="ECO:0000256" key="6">
    <source>
        <dbReference type="RuleBase" id="RU361218"/>
    </source>
</evidence>
<proteinExistence type="inferred from homology"/>
<feature type="transmembrane region" description="Helical" evidence="6">
    <location>
        <begin position="139"/>
        <end position="161"/>
    </location>
</feature>
<reference evidence="7" key="1">
    <citation type="journal article" date="2023" name="Science">
        <title>Genome structures resolve the early diversification of teleost fishes.</title>
        <authorList>
            <person name="Parey E."/>
            <person name="Louis A."/>
            <person name="Montfort J."/>
            <person name="Bouchez O."/>
            <person name="Roques C."/>
            <person name="Iampietro C."/>
            <person name="Lluch J."/>
            <person name="Castinel A."/>
            <person name="Donnadieu C."/>
            <person name="Desvignes T."/>
            <person name="Floi Bucao C."/>
            <person name="Jouanno E."/>
            <person name="Wen M."/>
            <person name="Mejri S."/>
            <person name="Dirks R."/>
            <person name="Jansen H."/>
            <person name="Henkel C."/>
            <person name="Chen W.J."/>
            <person name="Zahm M."/>
            <person name="Cabau C."/>
            <person name="Klopp C."/>
            <person name="Thompson A.W."/>
            <person name="Robinson-Rechavi M."/>
            <person name="Braasch I."/>
            <person name="Lecointre G."/>
            <person name="Bobe J."/>
            <person name="Postlethwait J.H."/>
            <person name="Berthelot C."/>
            <person name="Roest Crollius H."/>
            <person name="Guiguen Y."/>
        </authorList>
    </citation>
    <scope>NUCLEOTIDE SEQUENCE</scope>
    <source>
        <strain evidence="7">WJC10195</strain>
    </source>
</reference>
<evidence type="ECO:0000256" key="1">
    <source>
        <dbReference type="ARBA" id="ARBA00004141"/>
    </source>
</evidence>
<dbReference type="InterPro" id="IPR018499">
    <property type="entry name" value="Tetraspanin/Peripherin"/>
</dbReference>
<protein>
    <recommendedName>
        <fullName evidence="6">Tetraspanin</fullName>
    </recommendedName>
</protein>
<keyword evidence="5 6" id="KW-0472">Membrane</keyword>
<dbReference type="Pfam" id="PF00335">
    <property type="entry name" value="Tetraspanin"/>
    <property type="match status" value="1"/>
</dbReference>
<evidence type="ECO:0000256" key="2">
    <source>
        <dbReference type="ARBA" id="ARBA00006840"/>
    </source>
</evidence>
<keyword evidence="8" id="KW-1185">Reference proteome</keyword>
<dbReference type="InterPro" id="IPR000301">
    <property type="entry name" value="Tetraspanin_animals"/>
</dbReference>
<feature type="transmembrane region" description="Helical" evidence="6">
    <location>
        <begin position="65"/>
        <end position="89"/>
    </location>
</feature>
<dbReference type="PANTHER" id="PTHR19282">
    <property type="entry name" value="TETRASPANIN"/>
    <property type="match status" value="1"/>
</dbReference>
<keyword evidence="3 6" id="KW-0812">Transmembrane</keyword>
<dbReference type="PIRSF" id="PIRSF002419">
    <property type="entry name" value="Tetraspanin"/>
    <property type="match status" value="1"/>
</dbReference>
<evidence type="ECO:0000313" key="7">
    <source>
        <dbReference type="EMBL" id="KAJ8333032.1"/>
    </source>
</evidence>
<dbReference type="AlphaFoldDB" id="A0A9Q1IAZ0"/>
<dbReference type="PANTHER" id="PTHR19282:SF25">
    <property type="entry name" value="UROPLAKIN-1A"/>
    <property type="match status" value="1"/>
</dbReference>
<dbReference type="SUPFAM" id="SSF48652">
    <property type="entry name" value="Tetraspanin"/>
    <property type="match status" value="1"/>
</dbReference>
<comment type="subcellular location">
    <subcellularLocation>
        <location evidence="1 6">Membrane</location>
        <topology evidence="1 6">Multi-pass membrane protein</topology>
    </subcellularLocation>
</comment>
<gene>
    <name evidence="7" type="ORF">SKAU_G00419280</name>
</gene>